<evidence type="ECO:0000256" key="1">
    <source>
        <dbReference type="ARBA" id="ARBA00004141"/>
    </source>
</evidence>
<dbReference type="AlphaFoldDB" id="A0A8H7TXF0"/>
<accession>A0A8H7TXF0</accession>
<dbReference type="GO" id="GO:0004671">
    <property type="term" value="F:protein C-terminal S-isoprenylcysteine carboxyl O-methyltransferase activity"/>
    <property type="evidence" value="ECO:0007669"/>
    <property type="project" value="UniProtKB-EC"/>
</dbReference>
<protein>
    <recommendedName>
        <fullName evidence="5">Protein-S-isoprenylcysteine O-methyltransferase</fullName>
        <ecNumber evidence="5">2.1.1.100</ecNumber>
    </recommendedName>
</protein>
<dbReference type="InterPro" id="IPR052527">
    <property type="entry name" value="Metal_cation-efflux_comp"/>
</dbReference>
<name>A0A8H7TXF0_9APHY</name>
<comment type="similarity">
    <text evidence="5">Belongs to the class VI-like SAM-binding methyltransferase superfamily. Isoprenylcysteine carboxyl methyltransferase family.</text>
</comment>
<keyword evidence="5" id="KW-0489">Methyltransferase</keyword>
<keyword evidence="4 5" id="KW-0472">Membrane</keyword>
<gene>
    <name evidence="6" type="ORF">IEO21_10565</name>
</gene>
<keyword evidence="5" id="KW-0808">Transferase</keyword>
<evidence type="ECO:0000313" key="7">
    <source>
        <dbReference type="Proteomes" id="UP000639403"/>
    </source>
</evidence>
<dbReference type="Gene3D" id="1.20.120.1630">
    <property type="match status" value="1"/>
</dbReference>
<reference evidence="6" key="2">
    <citation type="journal article" name="Front. Microbiol.">
        <title>Degradative Capacity of Two Strains of Rhodonia placenta: From Phenotype to Genotype.</title>
        <authorList>
            <person name="Kolle M."/>
            <person name="Horta M.A.C."/>
            <person name="Nowrousian M."/>
            <person name="Ohm R.A."/>
            <person name="Benz J.P."/>
            <person name="Pilgard A."/>
        </authorList>
    </citation>
    <scope>NUCLEOTIDE SEQUENCE</scope>
    <source>
        <strain evidence="6">FPRL280</strain>
    </source>
</reference>
<keyword evidence="3 5" id="KW-1133">Transmembrane helix</keyword>
<keyword evidence="5" id="KW-0949">S-adenosyl-L-methionine</keyword>
<dbReference type="PANTHER" id="PTHR43847">
    <property type="entry name" value="BLL3993 PROTEIN"/>
    <property type="match status" value="1"/>
</dbReference>
<dbReference type="PANTHER" id="PTHR43847:SF1">
    <property type="entry name" value="BLL3993 PROTEIN"/>
    <property type="match status" value="1"/>
</dbReference>
<dbReference type="Proteomes" id="UP000639403">
    <property type="component" value="Unassembled WGS sequence"/>
</dbReference>
<dbReference type="EC" id="2.1.1.100" evidence="5"/>
<organism evidence="6 7">
    <name type="scientific">Rhodonia placenta</name>
    <dbReference type="NCBI Taxonomy" id="104341"/>
    <lineage>
        <taxon>Eukaryota</taxon>
        <taxon>Fungi</taxon>
        <taxon>Dikarya</taxon>
        <taxon>Basidiomycota</taxon>
        <taxon>Agaricomycotina</taxon>
        <taxon>Agaricomycetes</taxon>
        <taxon>Polyporales</taxon>
        <taxon>Adustoporiaceae</taxon>
        <taxon>Rhodonia</taxon>
    </lineage>
</organism>
<dbReference type="EMBL" id="JADOXO010000910">
    <property type="protein sequence ID" value="KAF9799459.1"/>
    <property type="molecule type" value="Genomic_DNA"/>
</dbReference>
<evidence type="ECO:0000256" key="2">
    <source>
        <dbReference type="ARBA" id="ARBA00022692"/>
    </source>
</evidence>
<evidence type="ECO:0000256" key="3">
    <source>
        <dbReference type="ARBA" id="ARBA00022989"/>
    </source>
</evidence>
<feature type="transmembrane region" description="Helical" evidence="5">
    <location>
        <begin position="185"/>
        <end position="207"/>
    </location>
</feature>
<comment type="caution">
    <text evidence="6">The sequence shown here is derived from an EMBL/GenBank/DDBJ whole genome shotgun (WGS) entry which is preliminary data.</text>
</comment>
<keyword evidence="2 5" id="KW-0812">Transmembrane</keyword>
<comment type="subcellular location">
    <subcellularLocation>
        <location evidence="5">Endoplasmic reticulum membrane</location>
        <topology evidence="5">Multi-pass membrane protein</topology>
    </subcellularLocation>
    <subcellularLocation>
        <location evidence="1">Membrane</location>
        <topology evidence="1">Multi-pass membrane protein</topology>
    </subcellularLocation>
</comment>
<dbReference type="GO" id="GO:0032259">
    <property type="term" value="P:methylation"/>
    <property type="evidence" value="ECO:0007669"/>
    <property type="project" value="UniProtKB-KW"/>
</dbReference>
<dbReference type="InterPro" id="IPR007269">
    <property type="entry name" value="ICMT_MeTrfase"/>
</dbReference>
<dbReference type="Pfam" id="PF04140">
    <property type="entry name" value="ICMT"/>
    <property type="match status" value="1"/>
</dbReference>
<dbReference type="GO" id="GO:0005789">
    <property type="term" value="C:endoplasmic reticulum membrane"/>
    <property type="evidence" value="ECO:0007669"/>
    <property type="project" value="UniProtKB-SubCell"/>
</dbReference>
<comment type="catalytic activity">
    <reaction evidence="5">
        <text>[protein]-C-terminal S-[(2E,6E)-farnesyl]-L-cysteine + S-adenosyl-L-methionine = [protein]-C-terminal S-[(2E,6E)-farnesyl]-L-cysteine methyl ester + S-adenosyl-L-homocysteine</text>
        <dbReference type="Rhea" id="RHEA:21672"/>
        <dbReference type="Rhea" id="RHEA-COMP:12125"/>
        <dbReference type="Rhea" id="RHEA-COMP:12126"/>
        <dbReference type="ChEBI" id="CHEBI:57856"/>
        <dbReference type="ChEBI" id="CHEBI:59789"/>
        <dbReference type="ChEBI" id="CHEBI:90510"/>
        <dbReference type="ChEBI" id="CHEBI:90511"/>
        <dbReference type="EC" id="2.1.1.100"/>
    </reaction>
</comment>
<evidence type="ECO:0000313" key="6">
    <source>
        <dbReference type="EMBL" id="KAF9799459.1"/>
    </source>
</evidence>
<comment type="caution">
    <text evidence="5">Lacks conserved residue(s) required for the propagation of feature annotation.</text>
</comment>
<sequence length="240" mass="26515">MALSKIPALAITAVGIHTIFTPPQPKARESDSQKELGAFEQVFSQVVRLYSAASKALLCSGSVVEAVAILASQYPTHSVSQAVLGLLVPGSASIASGIRFSTPFVIGCGTIALGSYIRYRCYRTLDRFFTYEVNITKNHQLITHGPYAYVRHPSYSSGFVVLIGAGLCHGSAGSWLRECHIVDSIWGKAAVAAYTVVAMVWMMVLFYRPREEDRLLRERFGGQWDAWARKVPYRLVPYLY</sequence>
<keyword evidence="5" id="KW-0256">Endoplasmic reticulum</keyword>
<evidence type="ECO:0000256" key="5">
    <source>
        <dbReference type="RuleBase" id="RU362022"/>
    </source>
</evidence>
<proteinExistence type="inferred from homology"/>
<reference evidence="6" key="1">
    <citation type="submission" date="2020-11" db="EMBL/GenBank/DDBJ databases">
        <authorList>
            <person name="Koelle M."/>
            <person name="Horta M.A.C."/>
            <person name="Nowrousian M."/>
            <person name="Ohm R.A."/>
            <person name="Benz P."/>
            <person name="Pilgard A."/>
        </authorList>
    </citation>
    <scope>NUCLEOTIDE SEQUENCE</scope>
    <source>
        <strain evidence="6">FPRL280</strain>
    </source>
</reference>
<evidence type="ECO:0000256" key="4">
    <source>
        <dbReference type="ARBA" id="ARBA00023136"/>
    </source>
</evidence>